<organism evidence="2 3">
    <name type="scientific">Prorocentrum cordatum</name>
    <dbReference type="NCBI Taxonomy" id="2364126"/>
    <lineage>
        <taxon>Eukaryota</taxon>
        <taxon>Sar</taxon>
        <taxon>Alveolata</taxon>
        <taxon>Dinophyceae</taxon>
        <taxon>Prorocentrales</taxon>
        <taxon>Prorocentraceae</taxon>
        <taxon>Prorocentrum</taxon>
    </lineage>
</organism>
<gene>
    <name evidence="2" type="ORF">PCOR1329_LOCUS48804</name>
</gene>
<proteinExistence type="predicted"/>
<feature type="compositionally biased region" description="Basic and acidic residues" evidence="1">
    <location>
        <begin position="10"/>
        <end position="22"/>
    </location>
</feature>
<reference evidence="2" key="1">
    <citation type="submission" date="2023-10" db="EMBL/GenBank/DDBJ databases">
        <authorList>
            <person name="Chen Y."/>
            <person name="Shah S."/>
            <person name="Dougan E. K."/>
            <person name="Thang M."/>
            <person name="Chan C."/>
        </authorList>
    </citation>
    <scope>NUCLEOTIDE SEQUENCE [LARGE SCALE GENOMIC DNA]</scope>
</reference>
<dbReference type="EMBL" id="CAUYUJ010015902">
    <property type="protein sequence ID" value="CAK0859431.1"/>
    <property type="molecule type" value="Genomic_DNA"/>
</dbReference>
<name>A0ABN9UIK7_9DINO</name>
<evidence type="ECO:0000313" key="3">
    <source>
        <dbReference type="Proteomes" id="UP001189429"/>
    </source>
</evidence>
<keyword evidence="3" id="KW-1185">Reference proteome</keyword>
<dbReference type="Proteomes" id="UP001189429">
    <property type="component" value="Unassembled WGS sequence"/>
</dbReference>
<evidence type="ECO:0000313" key="2">
    <source>
        <dbReference type="EMBL" id="CAK0859431.1"/>
    </source>
</evidence>
<feature type="region of interest" description="Disordered" evidence="1">
    <location>
        <begin position="1"/>
        <end position="28"/>
    </location>
</feature>
<accession>A0ABN9UIK7</accession>
<sequence length="148" mass="16382">MKAARVAGRTHHEQAQLKKTEGEEASADLGPPFVHVWAALVHGMGTDPKCPPRAREIFEQCWQEKICARELQQVAEEIRACRVRPTRKGEGKPDKVRVTLSVDRGHDGLERAVIQYMQAVGAVRKIGPAPRGALERDAAKFLAKLEGK</sequence>
<evidence type="ECO:0000256" key="1">
    <source>
        <dbReference type="SAM" id="MobiDB-lite"/>
    </source>
</evidence>
<comment type="caution">
    <text evidence="2">The sequence shown here is derived from an EMBL/GenBank/DDBJ whole genome shotgun (WGS) entry which is preliminary data.</text>
</comment>
<protein>
    <submittedName>
        <fullName evidence="2">Uncharacterized protein</fullName>
    </submittedName>
</protein>